<dbReference type="AlphaFoldDB" id="A0A812CYF3"/>
<proteinExistence type="inferred from homology"/>
<dbReference type="GO" id="GO:0005886">
    <property type="term" value="C:plasma membrane"/>
    <property type="evidence" value="ECO:0007669"/>
    <property type="project" value="UniProtKB-SubCell"/>
</dbReference>
<feature type="transmembrane region" description="Helical" evidence="10">
    <location>
        <begin position="167"/>
        <end position="191"/>
    </location>
</feature>
<dbReference type="CDD" id="cd00637">
    <property type="entry name" value="7tm_classA_rhodopsin-like"/>
    <property type="match status" value="1"/>
</dbReference>
<feature type="transmembrane region" description="Helical" evidence="10">
    <location>
        <begin position="280"/>
        <end position="299"/>
    </location>
</feature>
<dbReference type="GO" id="GO:0043005">
    <property type="term" value="C:neuron projection"/>
    <property type="evidence" value="ECO:0007669"/>
    <property type="project" value="TreeGrafter"/>
</dbReference>
<evidence type="ECO:0000256" key="1">
    <source>
        <dbReference type="ARBA" id="ARBA00004651"/>
    </source>
</evidence>
<evidence type="ECO:0000256" key="10">
    <source>
        <dbReference type="SAM" id="Phobius"/>
    </source>
</evidence>
<keyword evidence="5 9" id="KW-0297">G-protein coupled receptor</keyword>
<name>A0A812CYF3_ACAPH</name>
<gene>
    <name evidence="12" type="ORF">SPHA_46953</name>
</gene>
<keyword evidence="3 9" id="KW-0812">Transmembrane</keyword>
<dbReference type="PRINTS" id="PR00237">
    <property type="entry name" value="GPCRRHODOPSN"/>
</dbReference>
<evidence type="ECO:0000313" key="12">
    <source>
        <dbReference type="EMBL" id="CAE1288150.1"/>
    </source>
</evidence>
<dbReference type="EMBL" id="CAHIKZ030002514">
    <property type="protein sequence ID" value="CAE1288150.1"/>
    <property type="molecule type" value="Genomic_DNA"/>
</dbReference>
<evidence type="ECO:0000256" key="8">
    <source>
        <dbReference type="ARBA" id="ARBA00023224"/>
    </source>
</evidence>
<evidence type="ECO:0000256" key="9">
    <source>
        <dbReference type="RuleBase" id="RU000688"/>
    </source>
</evidence>
<dbReference type="PROSITE" id="PS50262">
    <property type="entry name" value="G_PROTEIN_RECEP_F1_2"/>
    <property type="match status" value="1"/>
</dbReference>
<dbReference type="Proteomes" id="UP000597762">
    <property type="component" value="Unassembled WGS sequence"/>
</dbReference>
<evidence type="ECO:0000256" key="4">
    <source>
        <dbReference type="ARBA" id="ARBA00022989"/>
    </source>
</evidence>
<evidence type="ECO:0000313" key="13">
    <source>
        <dbReference type="Proteomes" id="UP000597762"/>
    </source>
</evidence>
<dbReference type="Gene3D" id="1.20.1070.10">
    <property type="entry name" value="Rhodopsin 7-helix transmembrane proteins"/>
    <property type="match status" value="1"/>
</dbReference>
<feature type="transmembrane region" description="Helical" evidence="10">
    <location>
        <begin position="128"/>
        <end position="146"/>
    </location>
</feature>
<keyword evidence="2" id="KW-1003">Cell membrane</keyword>
<comment type="subcellular location">
    <subcellularLocation>
        <location evidence="1">Cell membrane</location>
        <topology evidence="1">Multi-pass membrane protein</topology>
    </subcellularLocation>
</comment>
<dbReference type="Pfam" id="PF00001">
    <property type="entry name" value="7tm_1"/>
    <property type="match status" value="1"/>
</dbReference>
<comment type="caution">
    <text evidence="12">The sequence shown here is derived from an EMBL/GenBank/DDBJ whole genome shotgun (WGS) entry which is preliminary data.</text>
</comment>
<dbReference type="GO" id="GO:0004930">
    <property type="term" value="F:G protein-coupled receptor activity"/>
    <property type="evidence" value="ECO:0007669"/>
    <property type="project" value="UniProtKB-KW"/>
</dbReference>
<dbReference type="PANTHER" id="PTHR24229">
    <property type="entry name" value="NEUROPEPTIDES RECEPTOR"/>
    <property type="match status" value="1"/>
</dbReference>
<dbReference type="SUPFAM" id="SSF81321">
    <property type="entry name" value="Family A G protein-coupled receptor-like"/>
    <property type="match status" value="1"/>
</dbReference>
<keyword evidence="4 10" id="KW-1133">Transmembrane helix</keyword>
<feature type="transmembrane region" description="Helical" evidence="10">
    <location>
        <begin position="87"/>
        <end position="108"/>
    </location>
</feature>
<dbReference type="InterPro" id="IPR017452">
    <property type="entry name" value="GPCR_Rhodpsn_7TM"/>
</dbReference>
<evidence type="ECO:0000256" key="7">
    <source>
        <dbReference type="ARBA" id="ARBA00023170"/>
    </source>
</evidence>
<feature type="domain" description="G-protein coupled receptors family 1 profile" evidence="11">
    <location>
        <begin position="68"/>
        <end position="333"/>
    </location>
</feature>
<evidence type="ECO:0000256" key="6">
    <source>
        <dbReference type="ARBA" id="ARBA00023136"/>
    </source>
</evidence>
<evidence type="ECO:0000259" key="11">
    <source>
        <dbReference type="PROSITE" id="PS50262"/>
    </source>
</evidence>
<feature type="transmembrane region" description="Helical" evidence="10">
    <location>
        <begin position="51"/>
        <end position="75"/>
    </location>
</feature>
<keyword evidence="6 10" id="KW-0472">Membrane</keyword>
<evidence type="ECO:0000256" key="2">
    <source>
        <dbReference type="ARBA" id="ARBA00022475"/>
    </source>
</evidence>
<evidence type="ECO:0000256" key="3">
    <source>
        <dbReference type="ARBA" id="ARBA00022692"/>
    </source>
</evidence>
<dbReference type="InterPro" id="IPR000276">
    <property type="entry name" value="GPCR_Rhodpsn"/>
</dbReference>
<dbReference type="GO" id="GO:0042923">
    <property type="term" value="F:neuropeptide binding"/>
    <property type="evidence" value="ECO:0007669"/>
    <property type="project" value="TreeGrafter"/>
</dbReference>
<accession>A0A812CYF3</accession>
<evidence type="ECO:0000256" key="5">
    <source>
        <dbReference type="ARBA" id="ARBA00023040"/>
    </source>
</evidence>
<keyword evidence="7 9" id="KW-0675">Receptor</keyword>
<dbReference type="PROSITE" id="PS00237">
    <property type="entry name" value="G_PROTEIN_RECEP_F1_1"/>
    <property type="match status" value="1"/>
</dbReference>
<dbReference type="OrthoDB" id="6117944at2759"/>
<organism evidence="12 13">
    <name type="scientific">Acanthosepion pharaonis</name>
    <name type="common">Pharaoh cuttlefish</name>
    <name type="synonym">Sepia pharaonis</name>
    <dbReference type="NCBI Taxonomy" id="158019"/>
    <lineage>
        <taxon>Eukaryota</taxon>
        <taxon>Metazoa</taxon>
        <taxon>Spiralia</taxon>
        <taxon>Lophotrochozoa</taxon>
        <taxon>Mollusca</taxon>
        <taxon>Cephalopoda</taxon>
        <taxon>Coleoidea</taxon>
        <taxon>Decapodiformes</taxon>
        <taxon>Sepiida</taxon>
        <taxon>Sepiina</taxon>
        <taxon>Sepiidae</taxon>
        <taxon>Acanthosepion</taxon>
    </lineage>
</organism>
<comment type="similarity">
    <text evidence="9">Belongs to the G-protein coupled receptor 1 family.</text>
</comment>
<dbReference type="PANTHER" id="PTHR24229:SF40">
    <property type="entry name" value="ALLATOSTATIN C RECEPTOR 1-RELATED"/>
    <property type="match status" value="1"/>
</dbReference>
<dbReference type="GO" id="GO:0007218">
    <property type="term" value="P:neuropeptide signaling pathway"/>
    <property type="evidence" value="ECO:0007669"/>
    <property type="project" value="TreeGrafter"/>
</dbReference>
<reference evidence="12" key="1">
    <citation type="submission" date="2021-01" db="EMBL/GenBank/DDBJ databases">
        <authorList>
            <person name="Li R."/>
            <person name="Bekaert M."/>
        </authorList>
    </citation>
    <scope>NUCLEOTIDE SEQUENCE</scope>
    <source>
        <strain evidence="12">Farmed</strain>
    </source>
</reference>
<keyword evidence="13" id="KW-1185">Reference proteome</keyword>
<keyword evidence="8 9" id="KW-0807">Transducer</keyword>
<feature type="transmembrane region" description="Helical" evidence="10">
    <location>
        <begin position="211"/>
        <end position="233"/>
    </location>
</feature>
<protein>
    <recommendedName>
        <fullName evidence="11">G-protein coupled receptors family 1 profile domain-containing protein</fullName>
    </recommendedName>
</protein>
<sequence>MARSLFNDNLSFTLSLFLSLSLSLSLSLYLSPFLSLSLFLSLIQISVKLDYNISLVFLGFMLPFGIVGNASVIYIYGFRLKKSNIHLFIALLAVSDTISCLVGIPMEIYRMCFFYNYPSVATCKTEGFFTFACYICSMLMLLTISVERYVKVCRSTKTQVSRKVAKILAGVVFLVSSLLAIPLPVFAAPFPYTLDNGVVVHNCTYHIEPELWYYCIIFFVVLIGVLVAMFILYREVLKTAKHHVTWTLQRKARSSNDAIDATQAAKTVEDKKLSQTNRTVIWISVVYAASCIPIFTIAMSEYFECKFLGEIHRFHLNWFRSNNLNESIALSHE</sequence>